<dbReference type="EMBL" id="CM034403">
    <property type="protein sequence ID" value="KAJ0174884.1"/>
    <property type="molecule type" value="Genomic_DNA"/>
</dbReference>
<keyword evidence="2" id="KW-1185">Reference proteome</keyword>
<name>A0ACC1CT63_9NEOP</name>
<evidence type="ECO:0000313" key="2">
    <source>
        <dbReference type="Proteomes" id="UP000824533"/>
    </source>
</evidence>
<organism evidence="1 2">
    <name type="scientific">Dendrolimus kikuchii</name>
    <dbReference type="NCBI Taxonomy" id="765133"/>
    <lineage>
        <taxon>Eukaryota</taxon>
        <taxon>Metazoa</taxon>
        <taxon>Ecdysozoa</taxon>
        <taxon>Arthropoda</taxon>
        <taxon>Hexapoda</taxon>
        <taxon>Insecta</taxon>
        <taxon>Pterygota</taxon>
        <taxon>Neoptera</taxon>
        <taxon>Endopterygota</taxon>
        <taxon>Lepidoptera</taxon>
        <taxon>Glossata</taxon>
        <taxon>Ditrysia</taxon>
        <taxon>Bombycoidea</taxon>
        <taxon>Lasiocampidae</taxon>
        <taxon>Dendrolimus</taxon>
    </lineage>
</organism>
<accession>A0ACC1CT63</accession>
<reference evidence="1 2" key="1">
    <citation type="journal article" date="2021" name="Front. Genet.">
        <title>Chromosome-Level Genome Assembly Reveals Significant Gene Expansion in the Toll and IMD Signaling Pathways of Dendrolimus kikuchii.</title>
        <authorList>
            <person name="Zhou J."/>
            <person name="Wu P."/>
            <person name="Xiong Z."/>
            <person name="Liu N."/>
            <person name="Zhao N."/>
            <person name="Ji M."/>
            <person name="Qiu Y."/>
            <person name="Yang B."/>
        </authorList>
    </citation>
    <scope>NUCLEOTIDE SEQUENCE [LARGE SCALE GENOMIC DNA]</scope>
    <source>
        <strain evidence="1">Ann1</strain>
    </source>
</reference>
<evidence type="ECO:0000313" key="1">
    <source>
        <dbReference type="EMBL" id="KAJ0174884.1"/>
    </source>
</evidence>
<gene>
    <name evidence="1" type="ORF">K1T71_009992</name>
</gene>
<dbReference type="Proteomes" id="UP000824533">
    <property type="component" value="Linkage Group LG17"/>
</dbReference>
<proteinExistence type="predicted"/>
<protein>
    <submittedName>
        <fullName evidence="1">Uncharacterized protein</fullName>
    </submittedName>
</protein>
<comment type="caution">
    <text evidence="1">The sequence shown here is derived from an EMBL/GenBank/DDBJ whole genome shotgun (WGS) entry which is preliminary data.</text>
</comment>
<sequence length="351" mass="38767">MVVCKFFQQGNCRYGQNCAYEHVYGSKYNYYANAPSQPNKPQQTGVTDEQLVNQVQSDVQAVLRGGQWILSSYAPFKEMPSFPGIINLSPEEARLLIYDATSNNNLDQVISYINKVVKENRSKYEQLLQPNANIINTLRSIYKGETPAEPFTSTVNAGLISNPSSLFRSAAQNTPVFNQSATPSIFSQNTNAFSSSSVFAQNKSIFGPQNNQSVVNQGQGIFAQSQETAAKSIFAQASQNIFGPQTSTSNQNQNLFNTQSPSSIFASANQNIFGPKETQNAFLSQTQNTNVFQKSDSSTVSPNVFQQAVVADSGVYSKMEDLQEEDLEMYRSEEFTLGFVPEMPPPHSLCF</sequence>